<dbReference type="GO" id="GO:0016831">
    <property type="term" value="F:carboxy-lyase activity"/>
    <property type="evidence" value="ECO:0007669"/>
    <property type="project" value="InterPro"/>
</dbReference>
<evidence type="ECO:0000256" key="1">
    <source>
        <dbReference type="ARBA" id="ARBA00023239"/>
    </source>
</evidence>
<dbReference type="STRING" id="660517.SAMN04487946_106114"/>
<sequence length="325" mass="37385">MPEIVDGYTHILTEHFFEELTDRFGFQGLSGRPEFLWDVESRKEDMADYGVDKQVITLALPTLFQGMDHDLALEITKLANDEVRRLADEHPDDFIPVATLPKVSDAFLAEFDRCVNDLDMKGVQIFSNVDGKPLDHEEFWPLFADAEATDTPLWIHPQLWEWYDWASEYMEHRLFGWPFDTTLALSRLVFGGVMEEYPDLKIVSHHGGGMVPYYGSRIEMFYQQRQAYPENYPEFHENAADLSRPAEEYFKKFYADAAVSGSTSALECAETFFNDGNLVFGTDYPFSPERGRRTVEVTIDAVEEMNVGTEAREDIFAGNLYELIE</sequence>
<organism evidence="3 4">
    <name type="scientific">Halobellus clavatus</name>
    <dbReference type="NCBI Taxonomy" id="660517"/>
    <lineage>
        <taxon>Archaea</taxon>
        <taxon>Methanobacteriati</taxon>
        <taxon>Methanobacteriota</taxon>
        <taxon>Stenosarchaea group</taxon>
        <taxon>Halobacteria</taxon>
        <taxon>Halobacteriales</taxon>
        <taxon>Haloferacaceae</taxon>
        <taxon>Halobellus</taxon>
    </lineage>
</organism>
<dbReference type="PANTHER" id="PTHR21240">
    <property type="entry name" value="2-AMINO-3-CARBOXYLMUCONATE-6-SEMIALDEHYDE DECARBOXYLASE"/>
    <property type="match status" value="1"/>
</dbReference>
<dbReference type="GO" id="GO:0019748">
    <property type="term" value="P:secondary metabolic process"/>
    <property type="evidence" value="ECO:0007669"/>
    <property type="project" value="TreeGrafter"/>
</dbReference>
<dbReference type="Gene3D" id="3.20.20.140">
    <property type="entry name" value="Metal-dependent hydrolases"/>
    <property type="match status" value="1"/>
</dbReference>
<name>A0A1H3H1T8_9EURY</name>
<dbReference type="InterPro" id="IPR032466">
    <property type="entry name" value="Metal_Hydrolase"/>
</dbReference>
<dbReference type="RefSeq" id="WP_089767220.1">
    <property type="nucleotide sequence ID" value="NZ_FNPB01000006.1"/>
</dbReference>
<dbReference type="InterPro" id="IPR006680">
    <property type="entry name" value="Amidohydro-rel"/>
</dbReference>
<dbReference type="PANTHER" id="PTHR21240:SF28">
    <property type="entry name" value="ISO-OROTATE DECARBOXYLASE (EUROFUNG)"/>
    <property type="match status" value="1"/>
</dbReference>
<proteinExistence type="predicted"/>
<reference evidence="4" key="1">
    <citation type="submission" date="2016-10" db="EMBL/GenBank/DDBJ databases">
        <authorList>
            <person name="Varghese N."/>
            <person name="Submissions S."/>
        </authorList>
    </citation>
    <scope>NUCLEOTIDE SEQUENCE [LARGE SCALE GENOMIC DNA]</scope>
    <source>
        <strain evidence="4">CGMCC 1.10118</strain>
    </source>
</reference>
<dbReference type="GO" id="GO:0005737">
    <property type="term" value="C:cytoplasm"/>
    <property type="evidence" value="ECO:0007669"/>
    <property type="project" value="TreeGrafter"/>
</dbReference>
<dbReference type="AlphaFoldDB" id="A0A1H3H1T8"/>
<dbReference type="OrthoDB" id="34429at2157"/>
<dbReference type="GO" id="GO:0016787">
    <property type="term" value="F:hydrolase activity"/>
    <property type="evidence" value="ECO:0007669"/>
    <property type="project" value="InterPro"/>
</dbReference>
<evidence type="ECO:0000259" key="2">
    <source>
        <dbReference type="Pfam" id="PF04909"/>
    </source>
</evidence>
<accession>A0A1H3H1T8</accession>
<protein>
    <submittedName>
        <fullName evidence="3">Aminocarboxymuconate-semialdehyde decarboxylase</fullName>
    </submittedName>
</protein>
<dbReference type="Proteomes" id="UP000199170">
    <property type="component" value="Unassembled WGS sequence"/>
</dbReference>
<evidence type="ECO:0000313" key="3">
    <source>
        <dbReference type="EMBL" id="SDY09486.1"/>
    </source>
</evidence>
<dbReference type="EMBL" id="FNPB01000006">
    <property type="protein sequence ID" value="SDY09486.1"/>
    <property type="molecule type" value="Genomic_DNA"/>
</dbReference>
<dbReference type="SUPFAM" id="SSF51556">
    <property type="entry name" value="Metallo-dependent hydrolases"/>
    <property type="match status" value="1"/>
</dbReference>
<dbReference type="InterPro" id="IPR032465">
    <property type="entry name" value="ACMSD"/>
</dbReference>
<feature type="domain" description="Amidohydrolase-related" evidence="2">
    <location>
        <begin position="37"/>
        <end position="319"/>
    </location>
</feature>
<keyword evidence="4" id="KW-1185">Reference proteome</keyword>
<gene>
    <name evidence="3" type="ORF">SAMN04487946_106114</name>
</gene>
<dbReference type="Pfam" id="PF04909">
    <property type="entry name" value="Amidohydro_2"/>
    <property type="match status" value="1"/>
</dbReference>
<keyword evidence="1" id="KW-0456">Lyase</keyword>
<evidence type="ECO:0000313" key="4">
    <source>
        <dbReference type="Proteomes" id="UP000199170"/>
    </source>
</evidence>